<name>A0AAN7ULC6_9PEZI</name>
<keyword evidence="4" id="KW-1185">Reference proteome</keyword>
<feature type="transmembrane region" description="Helical" evidence="2">
    <location>
        <begin position="45"/>
        <end position="64"/>
    </location>
</feature>
<dbReference type="Proteomes" id="UP001305414">
    <property type="component" value="Unassembled WGS sequence"/>
</dbReference>
<comment type="similarity">
    <text evidence="1">Belongs to the ustYa family.</text>
</comment>
<proteinExistence type="inferred from homology"/>
<comment type="caution">
    <text evidence="3">The sequence shown here is derived from an EMBL/GenBank/DDBJ whole genome shotgun (WGS) entry which is preliminary data.</text>
</comment>
<keyword evidence="2" id="KW-0472">Membrane</keyword>
<evidence type="ECO:0000313" key="3">
    <source>
        <dbReference type="EMBL" id="KAK5634810.1"/>
    </source>
</evidence>
<sequence length="148" mass="17180">MLVNLMFGVPNRVNMGQQDEEEKLLETTDSTLRQQKRKWQLQPTLLVISVSFNIFFGFLGLFWLTHQQSLMSRYSYELGFDSDLEPARSRIELAVQRFTGGVELDDEGAFFIDEKGPKYVGEPSPTIDNAWEELLGGQRYKRQARRQI</sequence>
<dbReference type="Pfam" id="PF11807">
    <property type="entry name" value="UstYa"/>
    <property type="match status" value="1"/>
</dbReference>
<reference evidence="3 4" key="1">
    <citation type="submission" date="2023-10" db="EMBL/GenBank/DDBJ databases">
        <title>Draft genome sequence of Xylaria bambusicola isolate GMP-LS, the root and basal stem rot pathogen of sugarcane in Indonesia.</title>
        <authorList>
            <person name="Selvaraj P."/>
            <person name="Muralishankar V."/>
            <person name="Muruganantham S."/>
            <person name="Sp S."/>
            <person name="Haryani S."/>
            <person name="Lau K.J.X."/>
            <person name="Naqvi N.I."/>
        </authorList>
    </citation>
    <scope>NUCLEOTIDE SEQUENCE [LARGE SCALE GENOMIC DNA]</scope>
    <source>
        <strain evidence="3">GMP-LS</strain>
    </source>
</reference>
<keyword evidence="2" id="KW-0812">Transmembrane</keyword>
<evidence type="ECO:0000256" key="2">
    <source>
        <dbReference type="SAM" id="Phobius"/>
    </source>
</evidence>
<organism evidence="3 4">
    <name type="scientific">Xylaria bambusicola</name>
    <dbReference type="NCBI Taxonomy" id="326684"/>
    <lineage>
        <taxon>Eukaryota</taxon>
        <taxon>Fungi</taxon>
        <taxon>Dikarya</taxon>
        <taxon>Ascomycota</taxon>
        <taxon>Pezizomycotina</taxon>
        <taxon>Sordariomycetes</taxon>
        <taxon>Xylariomycetidae</taxon>
        <taxon>Xylariales</taxon>
        <taxon>Xylariaceae</taxon>
        <taxon>Xylaria</taxon>
    </lineage>
</organism>
<evidence type="ECO:0000256" key="1">
    <source>
        <dbReference type="ARBA" id="ARBA00035112"/>
    </source>
</evidence>
<dbReference type="EMBL" id="JAWHQM010000045">
    <property type="protein sequence ID" value="KAK5634810.1"/>
    <property type="molecule type" value="Genomic_DNA"/>
</dbReference>
<dbReference type="GO" id="GO:0043386">
    <property type="term" value="P:mycotoxin biosynthetic process"/>
    <property type="evidence" value="ECO:0007669"/>
    <property type="project" value="InterPro"/>
</dbReference>
<dbReference type="InterPro" id="IPR021765">
    <property type="entry name" value="UstYa-like"/>
</dbReference>
<evidence type="ECO:0000313" key="4">
    <source>
        <dbReference type="Proteomes" id="UP001305414"/>
    </source>
</evidence>
<keyword evidence="2" id="KW-1133">Transmembrane helix</keyword>
<gene>
    <name evidence="3" type="ORF">RRF57_010523</name>
</gene>
<protein>
    <submittedName>
        <fullName evidence="3">Uncharacterized protein</fullName>
    </submittedName>
</protein>
<dbReference type="AlphaFoldDB" id="A0AAN7ULC6"/>
<accession>A0AAN7ULC6</accession>